<feature type="signal peptide" evidence="2">
    <location>
        <begin position="1"/>
        <end position="26"/>
    </location>
</feature>
<evidence type="ECO:0000313" key="4">
    <source>
        <dbReference type="Proteomes" id="UP000263928"/>
    </source>
</evidence>
<feature type="region of interest" description="Disordered" evidence="1">
    <location>
        <begin position="30"/>
        <end position="88"/>
    </location>
</feature>
<sequence length="247" mass="25985">MARVRVPALVLGLGLSTLLLVSACLAPTSGDGAAGTNNSSTAPSTSSPTASSGSPGRSATPSRSASSPASSTASTGTSPSDVSDEYEGRRTNDFLRIVADELGGVPHYRRRSDPSTHEVLAQYLSGDERRQIFLRVYFAGENGALGPVESVDDPYFDTVITSARDAFVDEGATDTAIRTTTVQGLEWSCAEGVNPTKNIHRGLCATVRHGRVIEIQPTEARPDADGATSRAWDDRIMDELSTLVNAL</sequence>
<evidence type="ECO:0000256" key="2">
    <source>
        <dbReference type="SAM" id="SignalP"/>
    </source>
</evidence>
<dbReference type="EMBL" id="UNQJ01000020">
    <property type="protein sequence ID" value="SYZ34182.1"/>
    <property type="molecule type" value="Genomic_DNA"/>
</dbReference>
<feature type="compositionally biased region" description="Low complexity" evidence="1">
    <location>
        <begin position="34"/>
        <end position="80"/>
    </location>
</feature>
<evidence type="ECO:0000313" key="3">
    <source>
        <dbReference type="EMBL" id="SYZ34182.1"/>
    </source>
</evidence>
<feature type="chain" id="PRO_5038644463" evidence="2">
    <location>
        <begin position="27"/>
        <end position="247"/>
    </location>
</feature>
<accession>A0A383S9G4</accession>
<keyword evidence="3" id="KW-0449">Lipoprotein</keyword>
<keyword evidence="2" id="KW-0732">Signal</keyword>
<organism evidence="3 4">
    <name type="scientific">Propionibacterium australiense</name>
    <dbReference type="NCBI Taxonomy" id="119981"/>
    <lineage>
        <taxon>Bacteria</taxon>
        <taxon>Bacillati</taxon>
        <taxon>Actinomycetota</taxon>
        <taxon>Actinomycetes</taxon>
        <taxon>Propionibacteriales</taxon>
        <taxon>Propionibacteriaceae</taxon>
        <taxon>Propionibacterium</taxon>
    </lineage>
</organism>
<name>A0A383S9G4_9ACTN</name>
<keyword evidence="4" id="KW-1185">Reference proteome</keyword>
<dbReference type="PROSITE" id="PS51257">
    <property type="entry name" value="PROKAR_LIPOPROTEIN"/>
    <property type="match status" value="1"/>
</dbReference>
<protein>
    <submittedName>
        <fullName evidence="3">Prokaryotic membrane lipoprotein lipid attachment site profile</fullName>
    </submittedName>
</protein>
<reference evidence="4" key="1">
    <citation type="submission" date="2018-08" db="EMBL/GenBank/DDBJ databases">
        <authorList>
            <person name="Hornung B."/>
        </authorList>
    </citation>
    <scope>NUCLEOTIDE SEQUENCE [LARGE SCALE GENOMIC DNA]</scope>
</reference>
<proteinExistence type="predicted"/>
<gene>
    <name evidence="3" type="ORF">PROPAUS_2185</name>
</gene>
<evidence type="ECO:0000256" key="1">
    <source>
        <dbReference type="SAM" id="MobiDB-lite"/>
    </source>
</evidence>
<dbReference type="RefSeq" id="WP_119162501.1">
    <property type="nucleotide sequence ID" value="NZ_LR134442.1"/>
</dbReference>
<dbReference type="Proteomes" id="UP000263928">
    <property type="component" value="Unassembled WGS sequence"/>
</dbReference>
<dbReference type="AlphaFoldDB" id="A0A383S9G4"/>